<dbReference type="AlphaFoldDB" id="A0A0M3JQN7"/>
<dbReference type="PANTHER" id="PTHR36983">
    <property type="entry name" value="DNAJ HOMOLOG SUBFAMILY C MEMBER 13"/>
    <property type="match status" value="1"/>
</dbReference>
<accession>A0A0M3JQN7</accession>
<dbReference type="GO" id="GO:0007032">
    <property type="term" value="P:endosome organization"/>
    <property type="evidence" value="ECO:0007669"/>
    <property type="project" value="InterPro"/>
</dbReference>
<dbReference type="GO" id="GO:0010008">
    <property type="term" value="C:endosome membrane"/>
    <property type="evidence" value="ECO:0007669"/>
    <property type="project" value="TreeGrafter"/>
</dbReference>
<feature type="domain" description="DnaJ homologue subfamily C GRV2/DNAJC13 N-terminal" evidence="1">
    <location>
        <begin position="1"/>
        <end position="58"/>
    </location>
</feature>
<dbReference type="WBParaSite" id="ASIM_0000998801-mRNA-1">
    <property type="protein sequence ID" value="ASIM_0000998801-mRNA-1"/>
    <property type="gene ID" value="ASIM_0000998801"/>
</dbReference>
<dbReference type="GO" id="GO:2000641">
    <property type="term" value="P:regulation of early endosome to late endosome transport"/>
    <property type="evidence" value="ECO:0007669"/>
    <property type="project" value="InterPro"/>
</dbReference>
<evidence type="ECO:0000313" key="2">
    <source>
        <dbReference type="WBParaSite" id="ASIM_0000998801-mRNA-1"/>
    </source>
</evidence>
<name>A0A0M3JQN7_ANISI</name>
<reference evidence="2" key="1">
    <citation type="submission" date="2017-02" db="UniProtKB">
        <authorList>
            <consortium name="WormBaseParasite"/>
        </authorList>
    </citation>
    <scope>IDENTIFICATION</scope>
</reference>
<evidence type="ECO:0000259" key="1">
    <source>
        <dbReference type="Pfam" id="PF19432"/>
    </source>
</evidence>
<dbReference type="InterPro" id="IPR045802">
    <property type="entry name" value="GRV2/DNAJC13_N"/>
</dbReference>
<dbReference type="InterPro" id="IPR044978">
    <property type="entry name" value="GRV2/DNAJC13"/>
</dbReference>
<dbReference type="Pfam" id="PF19432">
    <property type="entry name" value="RME-8_N"/>
    <property type="match status" value="1"/>
</dbReference>
<dbReference type="GO" id="GO:0006898">
    <property type="term" value="P:receptor-mediated endocytosis"/>
    <property type="evidence" value="ECO:0007669"/>
    <property type="project" value="TreeGrafter"/>
</dbReference>
<dbReference type="PANTHER" id="PTHR36983:SF2">
    <property type="entry name" value="DNAJ HOMOLOG SUBFAMILY C MEMBER 13"/>
    <property type="match status" value="1"/>
</dbReference>
<sequence>LLCLSESCLVERDPASYAVVCARQLKSIVCLHRDEKDPQKFVVEYDTGASRCYAAPERSGRKF</sequence>
<protein>
    <submittedName>
        <fullName evidence="2">RME-8_N domain-containing protein</fullName>
    </submittedName>
</protein>
<organism evidence="2">
    <name type="scientific">Anisakis simplex</name>
    <name type="common">Herring worm</name>
    <dbReference type="NCBI Taxonomy" id="6269"/>
    <lineage>
        <taxon>Eukaryota</taxon>
        <taxon>Metazoa</taxon>
        <taxon>Ecdysozoa</taxon>
        <taxon>Nematoda</taxon>
        <taxon>Chromadorea</taxon>
        <taxon>Rhabditida</taxon>
        <taxon>Spirurina</taxon>
        <taxon>Ascaridomorpha</taxon>
        <taxon>Ascaridoidea</taxon>
        <taxon>Anisakidae</taxon>
        <taxon>Anisakis</taxon>
        <taxon>Anisakis simplex complex</taxon>
    </lineage>
</organism>
<proteinExistence type="predicted"/>